<name>A0A2I9DJ30_9DEIO</name>
<feature type="transmembrane region" description="Helical" evidence="1">
    <location>
        <begin position="20"/>
        <end position="38"/>
    </location>
</feature>
<dbReference type="OrthoDB" id="24755at1298"/>
<dbReference type="RefSeq" id="WP_103128243.1">
    <property type="nucleotide sequence ID" value="NZ_BFAG01000002.1"/>
</dbReference>
<keyword evidence="1" id="KW-0812">Transmembrane</keyword>
<comment type="caution">
    <text evidence="2">The sequence shown here is derived from an EMBL/GenBank/DDBJ whole genome shotgun (WGS) entry which is preliminary data.</text>
</comment>
<keyword evidence="1" id="KW-0472">Membrane</keyword>
<accession>A0A2I9DJ30</accession>
<keyword evidence="1" id="KW-1133">Transmembrane helix</keyword>
<evidence type="ECO:0000256" key="1">
    <source>
        <dbReference type="SAM" id="Phobius"/>
    </source>
</evidence>
<evidence type="ECO:0000313" key="2">
    <source>
        <dbReference type="EMBL" id="GBF04781.1"/>
    </source>
</evidence>
<evidence type="ECO:0000313" key="3">
    <source>
        <dbReference type="Proteomes" id="UP000236569"/>
    </source>
</evidence>
<feature type="transmembrane region" description="Helical" evidence="1">
    <location>
        <begin position="76"/>
        <end position="95"/>
    </location>
</feature>
<dbReference type="EMBL" id="BFAG01000002">
    <property type="protein sequence ID" value="GBF04781.1"/>
    <property type="molecule type" value="Genomic_DNA"/>
</dbReference>
<reference evidence="3" key="1">
    <citation type="submission" date="2018-01" db="EMBL/GenBank/DDBJ databases">
        <title>Draft Genome Sequence of the Radioresistant Bacterium Deinococcus aerius TR0125, Isolated from the Higher Atmosphere above Japan.</title>
        <authorList>
            <person name="Satoh K."/>
            <person name="Arai H."/>
            <person name="Sanzen T."/>
            <person name="Kawaguchi Y."/>
            <person name="Hayashi H."/>
            <person name="Yokobori S."/>
            <person name="Yamagishi A."/>
            <person name="Oono Y."/>
            <person name="Narumi I."/>
        </authorList>
    </citation>
    <scope>NUCLEOTIDE SEQUENCE [LARGE SCALE GENOMIC DNA]</scope>
    <source>
        <strain evidence="3">TR0125</strain>
    </source>
</reference>
<dbReference type="Proteomes" id="UP000236569">
    <property type="component" value="Unassembled WGS sequence"/>
</dbReference>
<dbReference type="AlphaFoldDB" id="A0A2I9DJ30"/>
<sequence>MTKLPALAPLSLRWGLPLRHVPWILGLVLLVLLLEAVVQSRWVVPWVIEQTGWTPKRGPSDELLDRIVRGPMIEEAMFRLVLIPGLVGFAAFLGNPGVRRPQEAWRLLPWLRVVSLVSCVGLNAFDVLKAAVDQRQWSPTPTCSSRPWSWPRCP</sequence>
<gene>
    <name evidence="2" type="ORF">DAERI_020378</name>
</gene>
<organism evidence="2 3">
    <name type="scientific">Deinococcus aerius</name>
    <dbReference type="NCBI Taxonomy" id="200253"/>
    <lineage>
        <taxon>Bacteria</taxon>
        <taxon>Thermotogati</taxon>
        <taxon>Deinococcota</taxon>
        <taxon>Deinococci</taxon>
        <taxon>Deinococcales</taxon>
        <taxon>Deinococcaceae</taxon>
        <taxon>Deinococcus</taxon>
    </lineage>
</organism>
<keyword evidence="3" id="KW-1185">Reference proteome</keyword>
<protein>
    <submittedName>
        <fullName evidence="2">Uncharacterized protein</fullName>
    </submittedName>
</protein>
<proteinExistence type="predicted"/>